<dbReference type="InterPro" id="IPR025877">
    <property type="entry name" value="MobA-like_NTP_Trfase"/>
</dbReference>
<dbReference type="RefSeq" id="WP_305730900.1">
    <property type="nucleotide sequence ID" value="NZ_OW150024.1"/>
</dbReference>
<evidence type="ECO:0000256" key="2">
    <source>
        <dbReference type="ARBA" id="ARBA00022695"/>
    </source>
</evidence>
<dbReference type="PANTHER" id="PTHR43584:SF8">
    <property type="entry name" value="N-ACETYLMURAMATE ALPHA-1-PHOSPHATE URIDYLYLTRANSFERASE"/>
    <property type="match status" value="1"/>
</dbReference>
<dbReference type="Proteomes" id="UP001295463">
    <property type="component" value="Chromosome"/>
</dbReference>
<dbReference type="EMBL" id="OW150024">
    <property type="protein sequence ID" value="CAH2029923.1"/>
    <property type="molecule type" value="Genomic_DNA"/>
</dbReference>
<keyword evidence="2" id="KW-0548">Nucleotidyltransferase</keyword>
<feature type="domain" description="MobA-like NTP transferase" evidence="3">
    <location>
        <begin position="3"/>
        <end position="129"/>
    </location>
</feature>
<gene>
    <name evidence="4" type="ORF">GEAMG1_0101</name>
</gene>
<evidence type="ECO:0000256" key="1">
    <source>
        <dbReference type="ARBA" id="ARBA00022679"/>
    </source>
</evidence>
<organism evidence="4 5">
    <name type="scientific">Trichlorobacter ammonificans</name>
    <dbReference type="NCBI Taxonomy" id="2916410"/>
    <lineage>
        <taxon>Bacteria</taxon>
        <taxon>Pseudomonadati</taxon>
        <taxon>Thermodesulfobacteriota</taxon>
        <taxon>Desulfuromonadia</taxon>
        <taxon>Geobacterales</taxon>
        <taxon>Geobacteraceae</taxon>
        <taxon>Trichlorobacter</taxon>
    </lineage>
</organism>
<keyword evidence="5" id="KW-1185">Reference proteome</keyword>
<evidence type="ECO:0000313" key="5">
    <source>
        <dbReference type="Proteomes" id="UP001295463"/>
    </source>
</evidence>
<dbReference type="Gene3D" id="3.90.550.10">
    <property type="entry name" value="Spore Coat Polysaccharide Biosynthesis Protein SpsA, Chain A"/>
    <property type="match status" value="1"/>
</dbReference>
<proteinExistence type="predicted"/>
<evidence type="ECO:0000259" key="3">
    <source>
        <dbReference type="Pfam" id="PF12804"/>
    </source>
</evidence>
<accession>A0ABN8HFK4</accession>
<evidence type="ECO:0000313" key="4">
    <source>
        <dbReference type="EMBL" id="CAH2029923.1"/>
    </source>
</evidence>
<sequence>MKAIILNAGKGGRLGSLTDDRPKCLVEVGGRPILDFQLDALRLGGVRELVLVVGYRDAMIRDYLQRYPEFTVTWIDNPDYADTNTAYSLWLARHEMTEDFLYLNGDVLFHPELIRRLLAAPAASPLAVERKRCGEEEVKVLLAGTRITAIGKEIPPAEAYGEFIGVARFAGAIGPLFGATLAGVVERDRLLKNYFETAVDRMLDKAPFTALDISDLPCIEIDFPEDLERAETVILPSLR</sequence>
<reference evidence="4 5" key="1">
    <citation type="submission" date="2022-03" db="EMBL/GenBank/DDBJ databases">
        <authorList>
            <person name="Koch H."/>
        </authorList>
    </citation>
    <scope>NUCLEOTIDE SEQUENCE [LARGE SCALE GENOMIC DNA]</scope>
    <source>
        <strain evidence="4 5">G1</strain>
    </source>
</reference>
<keyword evidence="1" id="KW-0808">Transferase</keyword>
<dbReference type="PANTHER" id="PTHR43584">
    <property type="entry name" value="NUCLEOTIDYL TRANSFERASE"/>
    <property type="match status" value="1"/>
</dbReference>
<protein>
    <submittedName>
        <fullName evidence="4">NTP_transferase domain-containing protein</fullName>
    </submittedName>
</protein>
<dbReference type="InterPro" id="IPR029044">
    <property type="entry name" value="Nucleotide-diphossugar_trans"/>
</dbReference>
<dbReference type="InterPro" id="IPR050065">
    <property type="entry name" value="GlmU-like"/>
</dbReference>
<dbReference type="Pfam" id="PF12804">
    <property type="entry name" value="NTP_transf_3"/>
    <property type="match status" value="1"/>
</dbReference>
<dbReference type="SUPFAM" id="SSF53448">
    <property type="entry name" value="Nucleotide-diphospho-sugar transferases"/>
    <property type="match status" value="1"/>
</dbReference>
<name>A0ABN8HFK4_9BACT</name>
<dbReference type="CDD" id="cd02523">
    <property type="entry name" value="PC_cytidylyltransferase"/>
    <property type="match status" value="1"/>
</dbReference>